<comment type="caution">
    <text evidence="3">The sequence shown here is derived from an EMBL/GenBank/DDBJ whole genome shotgun (WGS) entry which is preliminary data.</text>
</comment>
<dbReference type="PANTHER" id="PTHR38599:SF1">
    <property type="entry name" value="CUPIN DOMAIN PROTEIN (AFU_ORTHOLOGUE AFUA_3G13620)"/>
    <property type="match status" value="1"/>
</dbReference>
<dbReference type="SUPFAM" id="SSF51182">
    <property type="entry name" value="RmlC-like cupins"/>
    <property type="match status" value="1"/>
</dbReference>
<dbReference type="InterPro" id="IPR013096">
    <property type="entry name" value="Cupin_2"/>
</dbReference>
<gene>
    <name evidence="3" type="ORF">AWC31_23720</name>
</gene>
<sequence length="139" mass="14819">MTRTSLKLAALTLATTAVFAAPVAHADNGSDGPTAGVTRTELQRLPAPTPGFEIVQTRVEIPVGKESGRHSHPGPEIGYIVQGDVDMVFDDRPTQHLHSGDPFLIPAGVMHNAHNVGTVRTLMLSTYVVPADQPLVTMY</sequence>
<dbReference type="PANTHER" id="PTHR38599">
    <property type="entry name" value="CUPIN DOMAIN PROTEIN (AFU_ORTHOLOGUE AFUA_3G13620)"/>
    <property type="match status" value="1"/>
</dbReference>
<dbReference type="OrthoDB" id="129561at2"/>
<dbReference type="InterPro" id="IPR011051">
    <property type="entry name" value="RmlC_Cupin_sf"/>
</dbReference>
<feature type="signal peptide" evidence="1">
    <location>
        <begin position="1"/>
        <end position="20"/>
    </location>
</feature>
<evidence type="ECO:0000313" key="3">
    <source>
        <dbReference type="EMBL" id="ORX15573.1"/>
    </source>
</evidence>
<dbReference type="RefSeq" id="WP_085144699.1">
    <property type="nucleotide sequence ID" value="NZ_JACKUA010000019.1"/>
</dbReference>
<evidence type="ECO:0000259" key="2">
    <source>
        <dbReference type="Pfam" id="PF07883"/>
    </source>
</evidence>
<dbReference type="Pfam" id="PF07883">
    <property type="entry name" value="Cupin_2"/>
    <property type="match status" value="1"/>
</dbReference>
<organism evidence="3 4">
    <name type="scientific">Mycolicibacterium wolinskyi</name>
    <dbReference type="NCBI Taxonomy" id="59750"/>
    <lineage>
        <taxon>Bacteria</taxon>
        <taxon>Bacillati</taxon>
        <taxon>Actinomycetota</taxon>
        <taxon>Actinomycetes</taxon>
        <taxon>Mycobacteriales</taxon>
        <taxon>Mycobacteriaceae</taxon>
        <taxon>Mycolicibacterium</taxon>
    </lineage>
</organism>
<evidence type="ECO:0000256" key="1">
    <source>
        <dbReference type="SAM" id="SignalP"/>
    </source>
</evidence>
<evidence type="ECO:0000313" key="4">
    <source>
        <dbReference type="Proteomes" id="UP000193964"/>
    </source>
</evidence>
<dbReference type="Gene3D" id="2.60.120.10">
    <property type="entry name" value="Jelly Rolls"/>
    <property type="match status" value="1"/>
</dbReference>
<name>A0A1X2FAW4_9MYCO</name>
<dbReference type="CDD" id="cd02235">
    <property type="entry name" value="cupin_BLL4011-like"/>
    <property type="match status" value="1"/>
</dbReference>
<dbReference type="EMBL" id="LQQA01000013">
    <property type="protein sequence ID" value="ORX15573.1"/>
    <property type="molecule type" value="Genomic_DNA"/>
</dbReference>
<dbReference type="InterPro" id="IPR014710">
    <property type="entry name" value="RmlC-like_jellyroll"/>
</dbReference>
<keyword evidence="1" id="KW-0732">Signal</keyword>
<reference evidence="3 4" key="1">
    <citation type="submission" date="2016-01" db="EMBL/GenBank/DDBJ databases">
        <title>The new phylogeny of the genus Mycobacterium.</title>
        <authorList>
            <person name="Tarcisio F."/>
            <person name="Conor M."/>
            <person name="Antonella G."/>
            <person name="Elisabetta G."/>
            <person name="Giulia F.S."/>
            <person name="Sara T."/>
            <person name="Anna F."/>
            <person name="Clotilde B."/>
            <person name="Roberto B."/>
            <person name="Veronica D.S."/>
            <person name="Fabio R."/>
            <person name="Monica P."/>
            <person name="Olivier J."/>
            <person name="Enrico T."/>
            <person name="Nicola S."/>
        </authorList>
    </citation>
    <scope>NUCLEOTIDE SEQUENCE [LARGE SCALE GENOMIC DNA]</scope>
    <source>
        <strain evidence="3 4">ATCC 700010</strain>
    </source>
</reference>
<proteinExistence type="predicted"/>
<protein>
    <recommendedName>
        <fullName evidence="2">Cupin type-2 domain-containing protein</fullName>
    </recommendedName>
</protein>
<dbReference type="AlphaFoldDB" id="A0A1X2FAW4"/>
<dbReference type="Proteomes" id="UP000193964">
    <property type="component" value="Unassembled WGS sequence"/>
</dbReference>
<feature type="chain" id="PRO_5039693527" description="Cupin type-2 domain-containing protein" evidence="1">
    <location>
        <begin position="21"/>
        <end position="139"/>
    </location>
</feature>
<accession>A0A1X2FAW4</accession>
<feature type="domain" description="Cupin type-2" evidence="2">
    <location>
        <begin position="58"/>
        <end position="125"/>
    </location>
</feature>